<evidence type="ECO:0000256" key="4">
    <source>
        <dbReference type="ARBA" id="ARBA00022771"/>
    </source>
</evidence>
<dbReference type="GO" id="GO:0010044">
    <property type="term" value="P:response to aluminum ion"/>
    <property type="evidence" value="ECO:0007669"/>
    <property type="project" value="InterPro"/>
</dbReference>
<reference evidence="13" key="1">
    <citation type="submission" date="2013-06" db="EMBL/GenBank/DDBJ databases">
        <authorList>
            <person name="Zhao Q."/>
        </authorList>
    </citation>
    <scope>NUCLEOTIDE SEQUENCE</scope>
    <source>
        <strain evidence="13">cv. W1943</strain>
    </source>
</reference>
<dbReference type="AlphaFoldDB" id="A0A0E0QMF7"/>
<dbReference type="GO" id="GO:0010447">
    <property type="term" value="P:response to acidic pH"/>
    <property type="evidence" value="ECO:0007669"/>
    <property type="project" value="InterPro"/>
</dbReference>
<dbReference type="GO" id="GO:0005634">
    <property type="term" value="C:nucleus"/>
    <property type="evidence" value="ECO:0007669"/>
    <property type="project" value="UniProtKB-SubCell"/>
</dbReference>
<keyword evidence="6" id="KW-0805">Transcription regulation</keyword>
<keyword evidence="8" id="KW-0539">Nucleus</keyword>
<dbReference type="OMA" id="HQPVMPL"/>
<dbReference type="EnsemblPlants" id="ORUFI08G26260.1">
    <property type="protein sequence ID" value="ORUFI08G26260.1"/>
    <property type="gene ID" value="ORUFI08G26260"/>
</dbReference>
<feature type="domain" description="C2H2-type" evidence="11">
    <location>
        <begin position="258"/>
        <end position="285"/>
    </location>
</feature>
<reference evidence="12" key="2">
    <citation type="submission" date="2015-06" db="UniProtKB">
        <authorList>
            <consortium name="EnsemblPlants"/>
        </authorList>
    </citation>
    <scope>IDENTIFICATION</scope>
</reference>
<dbReference type="PROSITE" id="PS50157">
    <property type="entry name" value="ZINC_FINGER_C2H2_2"/>
    <property type="match status" value="1"/>
</dbReference>
<dbReference type="Pfam" id="PF23118">
    <property type="entry name" value="zf-C2H2_STOP2_C"/>
    <property type="match status" value="1"/>
</dbReference>
<keyword evidence="13" id="KW-1185">Reference proteome</keyword>
<evidence type="ECO:0000313" key="12">
    <source>
        <dbReference type="EnsemblPlants" id="ORUFI08G26260.1"/>
    </source>
</evidence>
<dbReference type="FunFam" id="3.30.160.60:FF:000145">
    <property type="entry name" value="Zinc finger protein 574"/>
    <property type="match status" value="1"/>
</dbReference>
<dbReference type="SMART" id="SM00355">
    <property type="entry name" value="ZnF_C2H2"/>
    <property type="match status" value="3"/>
</dbReference>
<keyword evidence="3" id="KW-0677">Repeat</keyword>
<evidence type="ECO:0000313" key="13">
    <source>
        <dbReference type="Proteomes" id="UP000008022"/>
    </source>
</evidence>
<dbReference type="InterPro" id="IPR013087">
    <property type="entry name" value="Znf_C2H2_type"/>
</dbReference>
<dbReference type="Gramene" id="ORUFI08G26260.1">
    <property type="protein sequence ID" value="ORUFI08G26260.1"/>
    <property type="gene ID" value="ORUFI08G26260"/>
</dbReference>
<evidence type="ECO:0000259" key="11">
    <source>
        <dbReference type="PROSITE" id="PS50157"/>
    </source>
</evidence>
<evidence type="ECO:0000256" key="3">
    <source>
        <dbReference type="ARBA" id="ARBA00022737"/>
    </source>
</evidence>
<dbReference type="PANTHER" id="PTHR46352:SF8">
    <property type="entry name" value="PROTEIN SENSITIVE TO PROTON RHIZOTOXICITY 2"/>
    <property type="match status" value="1"/>
</dbReference>
<dbReference type="InterPro" id="IPR058196">
    <property type="entry name" value="zf-C2H2_STOP1/2_C"/>
</dbReference>
<dbReference type="SUPFAM" id="SSF57667">
    <property type="entry name" value="beta-beta-alpha zinc fingers"/>
    <property type="match status" value="1"/>
</dbReference>
<sequence length="439" mass="47779">MASAERRIRMWWRTAGRPKHLWGRRSMLYMGHSRIYMDHYYDPIELHGQPPPLLMIPGGGGGGGGGGISPYLVQSQHGHGGGVDGMEMEEGGGFMGEQPQCHPLLYNLSVLKDRVQQLHPLVGLAVAHNAHAHGPLDVSAADAIIQEIVAAASSMMYAFQLLCDLGTAPTTAPSQETAAASAVVVKNNDHAADAGQMEDDHLMQQQWQQNGSRQHDYSSHAHAPPVFHSETAAPAGATSATDTIIELDAAELLAKYTHYCQVCGKGFKRDANLRMHMRAHGDEYKSKAALSNPTKLLAKGGDETMAAAARKYSCPQEGCRWNRRHAKFQPLKSVICAKNHYKRSHCPKMYVCNRCGRKHFSVLSDLRTHEKHCGDHRWLCSCGTSFSRKDKLIGHVSLFAGHQPVMPLDAPRAGKRQRSSSASVAGNIDDTTGIGMGAA</sequence>
<keyword evidence="2" id="KW-0479">Metal-binding</keyword>
<keyword evidence="4 9" id="KW-0863">Zinc-finger</keyword>
<protein>
    <recommendedName>
        <fullName evidence="11">C2H2-type domain-containing protein</fullName>
    </recommendedName>
</protein>
<dbReference type="InterPro" id="IPR036236">
    <property type="entry name" value="Znf_C2H2_sf"/>
</dbReference>
<feature type="region of interest" description="Disordered" evidence="10">
    <location>
        <begin position="410"/>
        <end position="439"/>
    </location>
</feature>
<dbReference type="Proteomes" id="UP000008022">
    <property type="component" value="Unassembled WGS sequence"/>
</dbReference>
<dbReference type="STRING" id="4529.A0A0E0QMF7"/>
<dbReference type="eggNOG" id="KOG1721">
    <property type="taxonomic scope" value="Eukaryota"/>
</dbReference>
<keyword evidence="5" id="KW-0862">Zinc</keyword>
<evidence type="ECO:0000256" key="6">
    <source>
        <dbReference type="ARBA" id="ARBA00023015"/>
    </source>
</evidence>
<keyword evidence="7" id="KW-0804">Transcription</keyword>
<evidence type="ECO:0000256" key="5">
    <source>
        <dbReference type="ARBA" id="ARBA00022833"/>
    </source>
</evidence>
<dbReference type="InterPro" id="IPR044300">
    <property type="entry name" value="STOP1/2"/>
</dbReference>
<dbReference type="PROSITE" id="PS00028">
    <property type="entry name" value="ZINC_FINGER_C2H2_1"/>
    <property type="match status" value="1"/>
</dbReference>
<evidence type="ECO:0000256" key="7">
    <source>
        <dbReference type="ARBA" id="ARBA00023163"/>
    </source>
</evidence>
<evidence type="ECO:0000256" key="10">
    <source>
        <dbReference type="SAM" id="MobiDB-lite"/>
    </source>
</evidence>
<dbReference type="InterPro" id="IPR059161">
    <property type="entry name" value="Znf-C2H2_STOP1/2_3rd"/>
</dbReference>
<dbReference type="Pfam" id="PF23115">
    <property type="entry name" value="zf-C2H2_STOP2_3rd"/>
    <property type="match status" value="1"/>
</dbReference>
<name>A0A0E0QMF7_ORYRU</name>
<accession>A0A0E0QMF7</accession>
<dbReference type="HOGENOM" id="CLU_029078_1_1_1"/>
<evidence type="ECO:0000256" key="2">
    <source>
        <dbReference type="ARBA" id="ARBA00022723"/>
    </source>
</evidence>
<comment type="subcellular location">
    <subcellularLocation>
        <location evidence="1">Nucleus</location>
    </subcellularLocation>
</comment>
<organism evidence="12 13">
    <name type="scientific">Oryza rufipogon</name>
    <name type="common">Brownbeard rice</name>
    <name type="synonym">Asian wild rice</name>
    <dbReference type="NCBI Taxonomy" id="4529"/>
    <lineage>
        <taxon>Eukaryota</taxon>
        <taxon>Viridiplantae</taxon>
        <taxon>Streptophyta</taxon>
        <taxon>Embryophyta</taxon>
        <taxon>Tracheophyta</taxon>
        <taxon>Spermatophyta</taxon>
        <taxon>Magnoliopsida</taxon>
        <taxon>Liliopsida</taxon>
        <taxon>Poales</taxon>
        <taxon>Poaceae</taxon>
        <taxon>BOP clade</taxon>
        <taxon>Oryzoideae</taxon>
        <taxon>Oryzeae</taxon>
        <taxon>Oryzinae</taxon>
        <taxon>Oryza</taxon>
    </lineage>
</organism>
<evidence type="ECO:0000256" key="8">
    <source>
        <dbReference type="ARBA" id="ARBA00023242"/>
    </source>
</evidence>
<proteinExistence type="predicted"/>
<dbReference type="Gene3D" id="3.30.160.60">
    <property type="entry name" value="Classic Zinc Finger"/>
    <property type="match status" value="2"/>
</dbReference>
<dbReference type="PANTHER" id="PTHR46352">
    <property type="entry name" value="PROTEIN SENSITIVE TO PROTON RHIZOTOXICITY 1"/>
    <property type="match status" value="1"/>
</dbReference>
<dbReference type="GO" id="GO:0008270">
    <property type="term" value="F:zinc ion binding"/>
    <property type="evidence" value="ECO:0007669"/>
    <property type="project" value="UniProtKB-KW"/>
</dbReference>
<evidence type="ECO:0000256" key="1">
    <source>
        <dbReference type="ARBA" id="ARBA00004123"/>
    </source>
</evidence>
<evidence type="ECO:0000256" key="9">
    <source>
        <dbReference type="PROSITE-ProRule" id="PRU00042"/>
    </source>
</evidence>